<feature type="transmembrane region" description="Helical" evidence="5">
    <location>
        <begin position="168"/>
        <end position="190"/>
    </location>
</feature>
<dbReference type="RefSeq" id="WP_318349500.1">
    <property type="nucleotide sequence ID" value="NZ_AP018694.1"/>
</dbReference>
<feature type="transmembrane region" description="Helical" evidence="5">
    <location>
        <begin position="235"/>
        <end position="254"/>
    </location>
</feature>
<feature type="transmembrane region" description="Helical" evidence="5">
    <location>
        <begin position="202"/>
        <end position="223"/>
    </location>
</feature>
<gene>
    <name evidence="6" type="ORF">AQPE_0559</name>
</gene>
<keyword evidence="5" id="KW-1003">Cell membrane</keyword>
<accession>A0A5K7S4C3</accession>
<dbReference type="GO" id="GO:0005886">
    <property type="term" value="C:plasma membrane"/>
    <property type="evidence" value="ECO:0007669"/>
    <property type="project" value="UniProtKB-SubCell"/>
</dbReference>
<name>A0A5K7S4C3_9BACT</name>
<dbReference type="AlphaFoldDB" id="A0A5K7S4C3"/>
<dbReference type="PANTHER" id="PTHR43483:SF3">
    <property type="entry name" value="MEMBRANE TRANSPORTER PROTEIN HI_0806-RELATED"/>
    <property type="match status" value="1"/>
</dbReference>
<dbReference type="Proteomes" id="UP001193389">
    <property type="component" value="Chromosome"/>
</dbReference>
<feature type="transmembrane region" description="Helical" evidence="5">
    <location>
        <begin position="260"/>
        <end position="278"/>
    </location>
</feature>
<keyword evidence="3 5" id="KW-1133">Transmembrane helix</keyword>
<feature type="transmembrane region" description="Helical" evidence="5">
    <location>
        <begin position="103"/>
        <end position="123"/>
    </location>
</feature>
<evidence type="ECO:0000313" key="6">
    <source>
        <dbReference type="EMBL" id="BBE16421.1"/>
    </source>
</evidence>
<keyword evidence="4 5" id="KW-0472">Membrane</keyword>
<evidence type="ECO:0000256" key="4">
    <source>
        <dbReference type="ARBA" id="ARBA00023136"/>
    </source>
</evidence>
<organism evidence="6 7">
    <name type="scientific">Aquipluma nitroreducens</name>
    <dbReference type="NCBI Taxonomy" id="2010828"/>
    <lineage>
        <taxon>Bacteria</taxon>
        <taxon>Pseudomonadati</taxon>
        <taxon>Bacteroidota</taxon>
        <taxon>Bacteroidia</taxon>
        <taxon>Marinilabiliales</taxon>
        <taxon>Prolixibacteraceae</taxon>
        <taxon>Aquipluma</taxon>
    </lineage>
</organism>
<keyword evidence="7" id="KW-1185">Reference proteome</keyword>
<evidence type="ECO:0000256" key="1">
    <source>
        <dbReference type="ARBA" id="ARBA00004141"/>
    </source>
</evidence>
<evidence type="ECO:0000313" key="7">
    <source>
        <dbReference type="Proteomes" id="UP001193389"/>
    </source>
</evidence>
<evidence type="ECO:0000256" key="2">
    <source>
        <dbReference type="ARBA" id="ARBA00022692"/>
    </source>
</evidence>
<evidence type="ECO:0000256" key="5">
    <source>
        <dbReference type="RuleBase" id="RU363041"/>
    </source>
</evidence>
<dbReference type="KEGG" id="anf:AQPE_0559"/>
<dbReference type="PANTHER" id="PTHR43483">
    <property type="entry name" value="MEMBRANE TRANSPORTER PROTEIN HI_0806-RELATED"/>
    <property type="match status" value="1"/>
</dbReference>
<dbReference type="EMBL" id="AP018694">
    <property type="protein sequence ID" value="BBE16421.1"/>
    <property type="molecule type" value="Genomic_DNA"/>
</dbReference>
<dbReference type="Pfam" id="PF01925">
    <property type="entry name" value="TauE"/>
    <property type="match status" value="2"/>
</dbReference>
<proteinExistence type="inferred from homology"/>
<keyword evidence="2 5" id="KW-0812">Transmembrane</keyword>
<feature type="transmembrane region" description="Helical" evidence="5">
    <location>
        <begin position="6"/>
        <end position="25"/>
    </location>
</feature>
<comment type="subcellular location">
    <subcellularLocation>
        <location evidence="5">Cell membrane</location>
        <topology evidence="5">Multi-pass membrane protein</topology>
    </subcellularLocation>
    <subcellularLocation>
        <location evidence="1">Membrane</location>
        <topology evidence="1">Multi-pass membrane protein</topology>
    </subcellularLocation>
</comment>
<dbReference type="InterPro" id="IPR002781">
    <property type="entry name" value="TM_pro_TauE-like"/>
</dbReference>
<protein>
    <recommendedName>
        <fullName evidence="5">Probable membrane transporter protein</fullName>
    </recommendedName>
</protein>
<feature type="transmembrane region" description="Helical" evidence="5">
    <location>
        <begin position="37"/>
        <end position="58"/>
    </location>
</feature>
<sequence>MGILLQSILGLLTSFFSFFYFKDVYKNRKSLSSKPATGLLGIGFITNFLDTLGIGSFAQQTALFKLFKLVDDRLMPGTMNVGNTLPTVVQAFIFMTSVHVDPVTLVSVSTAAPVGAVLGAGIVSRMPRRKIQEGMGFGLLVVATIILAGLLNWLPVGGEAIGLSGWKLAFIIVMSFIFGALQSIGIGFYAPCMAMTYGLGMHPLTAFPIMMTSTAMLMVAGSSRFIKENAYDRKTAIALTVAGIVGVFLAAYVVKSLPLITLKWIVCVVVFYTSLMMLRSAHVEKSR</sequence>
<feature type="transmembrane region" description="Helical" evidence="5">
    <location>
        <begin position="135"/>
        <end position="156"/>
    </location>
</feature>
<evidence type="ECO:0000256" key="3">
    <source>
        <dbReference type="ARBA" id="ARBA00022989"/>
    </source>
</evidence>
<comment type="similarity">
    <text evidence="5">Belongs to the 4-toluene sulfonate uptake permease (TSUP) (TC 2.A.102) family.</text>
</comment>
<feature type="transmembrane region" description="Helical" evidence="5">
    <location>
        <begin position="78"/>
        <end position="96"/>
    </location>
</feature>
<reference evidence="6" key="1">
    <citation type="journal article" date="2020" name="Int. J. Syst. Evol. Microbiol.">
        <title>Aquipluma nitroreducens gen. nov. sp. nov., a novel facultatively anaerobic bacterium isolated from a freshwater lake.</title>
        <authorList>
            <person name="Watanabe M."/>
            <person name="Kojima H."/>
            <person name="Fukui M."/>
        </authorList>
    </citation>
    <scope>NUCLEOTIDE SEQUENCE</scope>
    <source>
        <strain evidence="6">MeG22</strain>
    </source>
</reference>